<dbReference type="InterPro" id="IPR018114">
    <property type="entry name" value="TRYPSIN_HIS"/>
</dbReference>
<comment type="catalytic activity">
    <reaction evidence="8">
        <text>Preferential cleavage: Arg-|-Xaa, Lys-|-Xaa.</text>
        <dbReference type="EC" id="3.4.21.4"/>
    </reaction>
</comment>
<feature type="signal peptide" evidence="11">
    <location>
        <begin position="1"/>
        <end position="20"/>
    </location>
</feature>
<evidence type="ECO:0000313" key="13">
    <source>
        <dbReference type="EMBL" id="CAD7014879.1"/>
    </source>
</evidence>
<dbReference type="InterPro" id="IPR050430">
    <property type="entry name" value="Peptidase_S1"/>
</dbReference>
<evidence type="ECO:0000256" key="10">
    <source>
        <dbReference type="RuleBase" id="RU363034"/>
    </source>
</evidence>
<keyword evidence="5 10" id="KW-0720">Serine protease</keyword>
<dbReference type="PANTHER" id="PTHR24276">
    <property type="entry name" value="POLYSERASE-RELATED"/>
    <property type="match status" value="1"/>
</dbReference>
<keyword evidence="3" id="KW-0222">Digestion</keyword>
<comment type="caution">
    <text evidence="13">The sequence shown here is derived from an EMBL/GenBank/DDBJ whole genome shotgun (WGS) entry which is preliminary data.</text>
</comment>
<evidence type="ECO:0000256" key="7">
    <source>
        <dbReference type="ARBA" id="ARBA00023157"/>
    </source>
</evidence>
<dbReference type="OrthoDB" id="10059102at2759"/>
<dbReference type="EC" id="3.4.21.4" evidence="9"/>
<evidence type="ECO:0000256" key="11">
    <source>
        <dbReference type="SAM" id="SignalP"/>
    </source>
</evidence>
<dbReference type="EMBL" id="CAJHJT010000056">
    <property type="protein sequence ID" value="CAD7014879.1"/>
    <property type="molecule type" value="Genomic_DNA"/>
</dbReference>
<keyword evidence="2 10" id="KW-0645">Protease</keyword>
<evidence type="ECO:0000256" key="2">
    <source>
        <dbReference type="ARBA" id="ARBA00022670"/>
    </source>
</evidence>
<dbReference type="PROSITE" id="PS00134">
    <property type="entry name" value="TRYPSIN_HIS"/>
    <property type="match status" value="1"/>
</dbReference>
<organism evidence="13 14">
    <name type="scientific">Ceratitis capitata</name>
    <name type="common">Mediterranean fruit fly</name>
    <name type="synonym">Tephritis capitata</name>
    <dbReference type="NCBI Taxonomy" id="7213"/>
    <lineage>
        <taxon>Eukaryota</taxon>
        <taxon>Metazoa</taxon>
        <taxon>Ecdysozoa</taxon>
        <taxon>Arthropoda</taxon>
        <taxon>Hexapoda</taxon>
        <taxon>Insecta</taxon>
        <taxon>Pterygota</taxon>
        <taxon>Neoptera</taxon>
        <taxon>Endopterygota</taxon>
        <taxon>Diptera</taxon>
        <taxon>Brachycera</taxon>
        <taxon>Muscomorpha</taxon>
        <taxon>Tephritoidea</taxon>
        <taxon>Tephritidae</taxon>
        <taxon>Ceratitis</taxon>
        <taxon>Ceratitis</taxon>
    </lineage>
</organism>
<dbReference type="Pfam" id="PF00089">
    <property type="entry name" value="Trypsin"/>
    <property type="match status" value="1"/>
</dbReference>
<dbReference type="GO" id="GO:0006508">
    <property type="term" value="P:proteolysis"/>
    <property type="evidence" value="ECO:0007669"/>
    <property type="project" value="UniProtKB-KW"/>
</dbReference>
<dbReference type="Gene3D" id="2.40.10.10">
    <property type="entry name" value="Trypsin-like serine proteases"/>
    <property type="match status" value="1"/>
</dbReference>
<dbReference type="SMART" id="SM00020">
    <property type="entry name" value="Tryp_SPc"/>
    <property type="match status" value="1"/>
</dbReference>
<dbReference type="FunFam" id="2.40.10.10:FF:000034">
    <property type="entry name" value="Eupolytin"/>
    <property type="match status" value="1"/>
</dbReference>
<dbReference type="Proteomes" id="UP000606786">
    <property type="component" value="Unassembled WGS sequence"/>
</dbReference>
<reference evidence="13" key="1">
    <citation type="submission" date="2020-11" db="EMBL/GenBank/DDBJ databases">
        <authorList>
            <person name="Whitehead M."/>
        </authorList>
    </citation>
    <scope>NUCLEOTIDE SEQUENCE</scope>
    <source>
        <strain evidence="13">EGII</strain>
    </source>
</reference>
<sequence>MKRTLTLLTVLACCAHSLAATSDDSEEDEAGLEFIKVDNESPQQTVTLINFTNATIIGQFTNSNVSAVVDANNHRIVGGRQISISEAPWQGALIQSNVFVCGCSLINPSWVLTAAHCVYGNASRRHAVRVGSDNFKTGGQLRIIDRVTYHGSFNSKTGANDIALLRTSRPFKFNQNVQAVRLPSSDNEPNSYFVSGWGTLNDRSTRPMKYLRGVNLYPVNRKSCANSYRGVSSITDKQLCAYAPNQDSCQGDSGGALTSQGVQYGIVSFGNGCGRADYPGVYTNVFKYRTWIKAVTNGHSASGIYKLPPFGYMRDISADVTQRVAEWQS</sequence>
<dbReference type="PROSITE" id="PS50240">
    <property type="entry name" value="TRYPSIN_DOM"/>
    <property type="match status" value="1"/>
</dbReference>
<dbReference type="AlphaFoldDB" id="A0A811VKZ1"/>
<evidence type="ECO:0000256" key="4">
    <source>
        <dbReference type="ARBA" id="ARBA00022801"/>
    </source>
</evidence>
<gene>
    <name evidence="13" type="ORF">CCAP1982_LOCUS22843</name>
</gene>
<evidence type="ECO:0000256" key="8">
    <source>
        <dbReference type="ARBA" id="ARBA00036320"/>
    </source>
</evidence>
<dbReference type="InterPro" id="IPR009003">
    <property type="entry name" value="Peptidase_S1_PA"/>
</dbReference>
<dbReference type="InterPro" id="IPR033116">
    <property type="entry name" value="TRYPSIN_SER"/>
</dbReference>
<evidence type="ECO:0000256" key="9">
    <source>
        <dbReference type="ARBA" id="ARBA00038868"/>
    </source>
</evidence>
<keyword evidence="11" id="KW-0732">Signal</keyword>
<evidence type="ECO:0000259" key="12">
    <source>
        <dbReference type="PROSITE" id="PS50240"/>
    </source>
</evidence>
<dbReference type="SUPFAM" id="SSF50494">
    <property type="entry name" value="Trypsin-like serine proteases"/>
    <property type="match status" value="1"/>
</dbReference>
<feature type="domain" description="Peptidase S1" evidence="12">
    <location>
        <begin position="76"/>
        <end position="297"/>
    </location>
</feature>
<feature type="chain" id="PRO_5032693463" description="trypsin" evidence="11">
    <location>
        <begin position="21"/>
        <end position="329"/>
    </location>
</feature>
<dbReference type="PRINTS" id="PR00722">
    <property type="entry name" value="CHYMOTRYPSIN"/>
</dbReference>
<dbReference type="InterPro" id="IPR001314">
    <property type="entry name" value="Peptidase_S1A"/>
</dbReference>
<dbReference type="InterPro" id="IPR001254">
    <property type="entry name" value="Trypsin_dom"/>
</dbReference>
<evidence type="ECO:0000256" key="5">
    <source>
        <dbReference type="ARBA" id="ARBA00022825"/>
    </source>
</evidence>
<evidence type="ECO:0000256" key="1">
    <source>
        <dbReference type="ARBA" id="ARBA00007664"/>
    </source>
</evidence>
<protein>
    <recommendedName>
        <fullName evidence="9">trypsin</fullName>
        <ecNumber evidence="9">3.4.21.4</ecNumber>
    </recommendedName>
</protein>
<accession>A0A811VKZ1</accession>
<keyword evidence="4 10" id="KW-0378">Hydrolase</keyword>
<keyword evidence="14" id="KW-1185">Reference proteome</keyword>
<dbReference type="GO" id="GO:0007586">
    <property type="term" value="P:digestion"/>
    <property type="evidence" value="ECO:0007669"/>
    <property type="project" value="UniProtKB-KW"/>
</dbReference>
<keyword evidence="7" id="KW-1015">Disulfide bond</keyword>
<evidence type="ECO:0000313" key="14">
    <source>
        <dbReference type="Proteomes" id="UP000606786"/>
    </source>
</evidence>
<dbReference type="CDD" id="cd00190">
    <property type="entry name" value="Tryp_SPc"/>
    <property type="match status" value="1"/>
</dbReference>
<evidence type="ECO:0000256" key="6">
    <source>
        <dbReference type="ARBA" id="ARBA00023145"/>
    </source>
</evidence>
<dbReference type="InterPro" id="IPR043504">
    <property type="entry name" value="Peptidase_S1_PA_chymotrypsin"/>
</dbReference>
<dbReference type="PANTHER" id="PTHR24276:SF97">
    <property type="entry name" value="GH13245P2-RELATED"/>
    <property type="match status" value="1"/>
</dbReference>
<name>A0A811VKZ1_CERCA</name>
<dbReference type="PROSITE" id="PS00135">
    <property type="entry name" value="TRYPSIN_SER"/>
    <property type="match status" value="1"/>
</dbReference>
<dbReference type="GO" id="GO:0004252">
    <property type="term" value="F:serine-type endopeptidase activity"/>
    <property type="evidence" value="ECO:0007669"/>
    <property type="project" value="UniProtKB-EC"/>
</dbReference>
<keyword evidence="6" id="KW-0865">Zymogen</keyword>
<comment type="similarity">
    <text evidence="1">Belongs to the peptidase S1 family.</text>
</comment>
<proteinExistence type="inferred from homology"/>
<evidence type="ECO:0000256" key="3">
    <source>
        <dbReference type="ARBA" id="ARBA00022757"/>
    </source>
</evidence>